<dbReference type="InterPro" id="IPR054485">
    <property type="entry name" value="FlK-like_dom"/>
</dbReference>
<feature type="domain" description="Fluoroacetyl-CoA-specific thioesterase-like" evidence="3">
    <location>
        <begin position="17"/>
        <end position="118"/>
    </location>
</feature>
<reference evidence="4 5" key="1">
    <citation type="submission" date="2019-03" db="EMBL/GenBank/DDBJ databases">
        <title>Genomic Encyclopedia of Type Strains, Phase IV (KMG-IV): sequencing the most valuable type-strain genomes for metagenomic binning, comparative biology and taxonomic classification.</title>
        <authorList>
            <person name="Goeker M."/>
        </authorList>
    </citation>
    <scope>NUCLEOTIDE SEQUENCE [LARGE SCALE GENOMIC DNA]</scope>
    <source>
        <strain evidence="4 5">DSM 15969</strain>
    </source>
</reference>
<dbReference type="Proteomes" id="UP000295063">
    <property type="component" value="Unassembled WGS sequence"/>
</dbReference>
<feature type="binding site" evidence="2">
    <location>
        <position position="63"/>
    </location>
    <ligand>
        <name>CoA</name>
        <dbReference type="ChEBI" id="CHEBI:57287"/>
    </ligand>
</feature>
<dbReference type="OrthoDB" id="6902891at2"/>
<dbReference type="AlphaFoldDB" id="A0A4R1Q141"/>
<evidence type="ECO:0000313" key="4">
    <source>
        <dbReference type="EMBL" id="TCL39420.1"/>
    </source>
</evidence>
<dbReference type="RefSeq" id="WP_132075922.1">
    <property type="nucleotide sequence ID" value="NZ_DAIMLW010000095.1"/>
</dbReference>
<protein>
    <submittedName>
        <fullName evidence="4">Putative thioesterase</fullName>
    </submittedName>
</protein>
<keyword evidence="5" id="KW-1185">Reference proteome</keyword>
<evidence type="ECO:0000259" key="3">
    <source>
        <dbReference type="Pfam" id="PF22636"/>
    </source>
</evidence>
<dbReference type="InterPro" id="IPR029069">
    <property type="entry name" value="HotDog_dom_sf"/>
</dbReference>
<dbReference type="PIRSF" id="PIRSF014972">
    <property type="entry name" value="FlK"/>
    <property type="match status" value="1"/>
</dbReference>
<proteinExistence type="predicted"/>
<feature type="binding site" evidence="2">
    <location>
        <position position="63"/>
    </location>
    <ligand>
        <name>substrate</name>
    </ligand>
</feature>
<dbReference type="Pfam" id="PF22636">
    <property type="entry name" value="FlK"/>
    <property type="match status" value="1"/>
</dbReference>
<evidence type="ECO:0000256" key="2">
    <source>
        <dbReference type="PIRSR" id="PIRSR014972-2"/>
    </source>
</evidence>
<feature type="active site" evidence="1">
    <location>
        <position position="36"/>
    </location>
</feature>
<evidence type="ECO:0000313" key="5">
    <source>
        <dbReference type="Proteomes" id="UP000295063"/>
    </source>
</evidence>
<dbReference type="InterPro" id="IPR025540">
    <property type="entry name" value="FlK"/>
</dbReference>
<comment type="caution">
    <text evidence="4">The sequence shown here is derived from an EMBL/GenBank/DDBJ whole genome shotgun (WGS) entry which is preliminary data.</text>
</comment>
<organism evidence="4 5">
    <name type="scientific">Anaerospora hongkongensis</name>
    <dbReference type="NCBI Taxonomy" id="244830"/>
    <lineage>
        <taxon>Bacteria</taxon>
        <taxon>Bacillati</taxon>
        <taxon>Bacillota</taxon>
        <taxon>Negativicutes</taxon>
        <taxon>Selenomonadales</taxon>
        <taxon>Sporomusaceae</taxon>
        <taxon>Anaerospora</taxon>
    </lineage>
</organism>
<feature type="active site" evidence="1">
    <location>
        <position position="70"/>
    </location>
</feature>
<accession>A0A4R1Q141</accession>
<name>A0A4R1Q141_9FIRM</name>
<gene>
    <name evidence="4" type="ORF">EV210_102336</name>
</gene>
<feature type="active site" evidence="1">
    <location>
        <position position="44"/>
    </location>
</feature>
<sequence>MDFNLQIGMTAEKSEKVTENNTAIKYGSGGVAVYATPAMIGIMEGTCLAAVDPFLPEGMSTVGIHLDVKHTAATPVGMSVRATAKLIEISGKRLTFTVEAYDNKEKIGEGTHQRYIIDLAKFLQKAQEKQA</sequence>
<dbReference type="PANTHER" id="PTHR36934">
    <property type="entry name" value="BLR0278 PROTEIN"/>
    <property type="match status" value="1"/>
</dbReference>
<dbReference type="Gene3D" id="3.10.129.10">
    <property type="entry name" value="Hotdog Thioesterase"/>
    <property type="match status" value="1"/>
</dbReference>
<dbReference type="SUPFAM" id="SSF54637">
    <property type="entry name" value="Thioesterase/thiol ester dehydrase-isomerase"/>
    <property type="match status" value="1"/>
</dbReference>
<evidence type="ECO:0000256" key="1">
    <source>
        <dbReference type="PIRSR" id="PIRSR014972-1"/>
    </source>
</evidence>
<dbReference type="EMBL" id="SLUI01000002">
    <property type="protein sequence ID" value="TCL39420.1"/>
    <property type="molecule type" value="Genomic_DNA"/>
</dbReference>
<dbReference type="PANTHER" id="PTHR36934:SF1">
    <property type="entry name" value="THIOESTERASE DOMAIN-CONTAINING PROTEIN"/>
    <property type="match status" value="1"/>
</dbReference>
<feature type="binding site" evidence="2">
    <location>
        <position position="114"/>
    </location>
    <ligand>
        <name>substrate</name>
    </ligand>
</feature>